<feature type="domain" description="Transcription regulator PadR C-terminal" evidence="2">
    <location>
        <begin position="97"/>
        <end position="181"/>
    </location>
</feature>
<proteinExistence type="predicted"/>
<dbReference type="PANTHER" id="PTHR43252">
    <property type="entry name" value="TRANSCRIPTIONAL REGULATOR YQJI"/>
    <property type="match status" value="1"/>
</dbReference>
<dbReference type="Pfam" id="PF03551">
    <property type="entry name" value="PadR"/>
    <property type="match status" value="1"/>
</dbReference>
<organism evidence="3 4">
    <name type="scientific">Paenibacillus chibensis</name>
    <dbReference type="NCBI Taxonomy" id="59846"/>
    <lineage>
        <taxon>Bacteria</taxon>
        <taxon>Bacillati</taxon>
        <taxon>Bacillota</taxon>
        <taxon>Bacilli</taxon>
        <taxon>Bacillales</taxon>
        <taxon>Paenibacillaceae</taxon>
        <taxon>Paenibacillus</taxon>
    </lineage>
</organism>
<sequence>MGKRILKHAILGLLSKKDMSGYDITGEFKEEIGQFWSAKHSQIYIELKKLLSENLISQYIEISGEKLERKMYSLTSDGKNELDQWLTVPEDTIETEKDVFILKLYFINHIPKDRIEALFSNQYNIRSAKLTYLREQYQHFFGEQHPLEIASDQLGQYLVLTKAISREKSYIDWLSQSLELIRKRK</sequence>
<protein>
    <submittedName>
        <fullName evidence="3">PadR family transcriptional regulator</fullName>
    </submittedName>
</protein>
<evidence type="ECO:0000313" key="4">
    <source>
        <dbReference type="Proteomes" id="UP001343257"/>
    </source>
</evidence>
<gene>
    <name evidence="3" type="ORF">P9847_19460</name>
</gene>
<dbReference type="InterPro" id="IPR036388">
    <property type="entry name" value="WH-like_DNA-bd_sf"/>
</dbReference>
<feature type="domain" description="Transcription regulator PadR N-terminal" evidence="1">
    <location>
        <begin position="10"/>
        <end position="83"/>
    </location>
</feature>
<dbReference type="InterPro" id="IPR036390">
    <property type="entry name" value="WH_DNA-bd_sf"/>
</dbReference>
<dbReference type="SUPFAM" id="SSF46785">
    <property type="entry name" value="Winged helix' DNA-binding domain"/>
    <property type="match status" value="1"/>
</dbReference>
<name>A0ABU6PX67_9BACL</name>
<dbReference type="Pfam" id="PF10400">
    <property type="entry name" value="Vir_act_alpha_C"/>
    <property type="match status" value="1"/>
</dbReference>
<comment type="caution">
    <text evidence="3">The sequence shown here is derived from an EMBL/GenBank/DDBJ whole genome shotgun (WGS) entry which is preliminary data.</text>
</comment>
<dbReference type="InterPro" id="IPR005149">
    <property type="entry name" value="Tscrpt_reg_PadR_N"/>
</dbReference>
<dbReference type="Proteomes" id="UP001343257">
    <property type="component" value="Unassembled WGS sequence"/>
</dbReference>
<dbReference type="RefSeq" id="WP_328280504.1">
    <property type="nucleotide sequence ID" value="NZ_JARTLD010000049.1"/>
</dbReference>
<keyword evidence="4" id="KW-1185">Reference proteome</keyword>
<evidence type="ECO:0000259" key="1">
    <source>
        <dbReference type="Pfam" id="PF03551"/>
    </source>
</evidence>
<dbReference type="EMBL" id="JARTLD010000049">
    <property type="protein sequence ID" value="MED5019485.1"/>
    <property type="molecule type" value="Genomic_DNA"/>
</dbReference>
<evidence type="ECO:0000313" key="3">
    <source>
        <dbReference type="EMBL" id="MED5019485.1"/>
    </source>
</evidence>
<dbReference type="InterPro" id="IPR018309">
    <property type="entry name" value="Tscrpt_reg_PadR_C"/>
</dbReference>
<dbReference type="PANTHER" id="PTHR43252:SF6">
    <property type="entry name" value="NEGATIVE TRANSCRIPTION REGULATOR PADR"/>
    <property type="match status" value="1"/>
</dbReference>
<evidence type="ECO:0000259" key="2">
    <source>
        <dbReference type="Pfam" id="PF10400"/>
    </source>
</evidence>
<reference evidence="3 4" key="1">
    <citation type="submission" date="2023-03" db="EMBL/GenBank/DDBJ databases">
        <title>Bacillus Genome Sequencing.</title>
        <authorList>
            <person name="Dunlap C."/>
        </authorList>
    </citation>
    <scope>NUCLEOTIDE SEQUENCE [LARGE SCALE GENOMIC DNA]</scope>
    <source>
        <strain evidence="3 4">NRS-52</strain>
    </source>
</reference>
<dbReference type="Gene3D" id="1.10.10.10">
    <property type="entry name" value="Winged helix-like DNA-binding domain superfamily/Winged helix DNA-binding domain"/>
    <property type="match status" value="1"/>
</dbReference>
<dbReference type="Gene3D" id="6.10.140.190">
    <property type="match status" value="1"/>
</dbReference>
<accession>A0ABU6PX67</accession>